<accession>A0ABT0RQL4</accession>
<name>A0ABT0RQL4_9SPHN</name>
<comment type="caution">
    <text evidence="1">The sequence shown here is derived from an EMBL/GenBank/DDBJ whole genome shotgun (WGS) entry which is preliminary data.</text>
</comment>
<evidence type="ECO:0000313" key="2">
    <source>
        <dbReference type="Proteomes" id="UP001203410"/>
    </source>
</evidence>
<protein>
    <submittedName>
        <fullName evidence="1">Uncharacterized protein</fullName>
    </submittedName>
</protein>
<organism evidence="1 2">
    <name type="scientific">Sphingomonas caseinilyticus</name>
    <dbReference type="NCBI Taxonomy" id="2908205"/>
    <lineage>
        <taxon>Bacteria</taxon>
        <taxon>Pseudomonadati</taxon>
        <taxon>Pseudomonadota</taxon>
        <taxon>Alphaproteobacteria</taxon>
        <taxon>Sphingomonadales</taxon>
        <taxon>Sphingomonadaceae</taxon>
        <taxon>Sphingomonas</taxon>
    </lineage>
</organism>
<reference evidence="1 2" key="1">
    <citation type="submission" date="2022-05" db="EMBL/GenBank/DDBJ databases">
        <authorList>
            <person name="Jo J.-H."/>
            <person name="Im W.-T."/>
        </authorList>
    </citation>
    <scope>NUCLEOTIDE SEQUENCE [LARGE SCALE GENOMIC DNA]</scope>
    <source>
        <strain evidence="1 2">NSE70-1</strain>
    </source>
</reference>
<sequence length="301" mass="35037">MAVIERHPDVKDFILEMSLPEIRERGGVADLVEQGNIVLIKDFRLDFDFEVLTRLEKSIDAIQAVPIRRKLKKLEATHFFEGEPPAKVGFRSLRFKSAVRQAMFDVICKGDRKLFAQASTALKASHETVLGIFDTAFPEYDPFQLIASLRLTRTLFENLHWDNHSIDDDFHQARVFANLDIRPRIWHLGHRFPDMMRLLYEKHNLARFAGQDPNEMIDFITRDLLGGTDRMWLDQLPRHRIAFEPGEVWLGESRLVAHQIYYGEAALVYMWFVKVNSMSDPGNRFNAQVEEVHREMQTALT</sequence>
<dbReference type="RefSeq" id="WP_249902683.1">
    <property type="nucleotide sequence ID" value="NZ_JAMGBA010000001.1"/>
</dbReference>
<proteinExistence type="predicted"/>
<dbReference type="EMBL" id="JAMGBA010000001">
    <property type="protein sequence ID" value="MCL6697307.1"/>
    <property type="molecule type" value="Genomic_DNA"/>
</dbReference>
<keyword evidence="2" id="KW-1185">Reference proteome</keyword>
<evidence type="ECO:0000313" key="1">
    <source>
        <dbReference type="EMBL" id="MCL6697307.1"/>
    </source>
</evidence>
<dbReference type="Proteomes" id="UP001203410">
    <property type="component" value="Unassembled WGS sequence"/>
</dbReference>
<gene>
    <name evidence="1" type="ORF">LZ496_00685</name>
</gene>